<accession>A0A7W9CDH7</accession>
<dbReference type="Pfam" id="PF19877">
    <property type="entry name" value="DUF6350"/>
    <property type="match status" value="1"/>
</dbReference>
<feature type="transmembrane region" description="Helical" evidence="2">
    <location>
        <begin position="374"/>
        <end position="395"/>
    </location>
</feature>
<proteinExistence type="predicted"/>
<feature type="transmembrane region" description="Helical" evidence="2">
    <location>
        <begin position="112"/>
        <end position="135"/>
    </location>
</feature>
<evidence type="ECO:0000313" key="3">
    <source>
        <dbReference type="EMBL" id="MBB5743496.1"/>
    </source>
</evidence>
<feature type="transmembrane region" description="Helical" evidence="2">
    <location>
        <begin position="240"/>
        <end position="263"/>
    </location>
</feature>
<feature type="transmembrane region" description="Helical" evidence="2">
    <location>
        <begin position="275"/>
        <end position="294"/>
    </location>
</feature>
<dbReference type="RefSeq" id="WP_184283402.1">
    <property type="nucleotide sequence ID" value="NZ_BAAAPG010000001.1"/>
</dbReference>
<feature type="region of interest" description="Disordered" evidence="1">
    <location>
        <begin position="415"/>
        <end position="465"/>
    </location>
</feature>
<dbReference type="EMBL" id="JACHMU010000001">
    <property type="protein sequence ID" value="MBB5743496.1"/>
    <property type="molecule type" value="Genomic_DNA"/>
</dbReference>
<feature type="transmembrane region" description="Helical" evidence="2">
    <location>
        <begin position="333"/>
        <end position="354"/>
    </location>
</feature>
<keyword evidence="2" id="KW-0472">Membrane</keyword>
<protein>
    <submittedName>
        <fullName evidence="3">Uncharacterized protein</fullName>
    </submittedName>
</protein>
<comment type="caution">
    <text evidence="3">The sequence shown here is derived from an EMBL/GenBank/DDBJ whole genome shotgun (WGS) entry which is preliminary data.</text>
</comment>
<gene>
    <name evidence="3" type="ORF">HD600_001993</name>
</gene>
<name>A0A7W9CDH7_9MICO</name>
<keyword evidence="4" id="KW-1185">Reference proteome</keyword>
<feature type="transmembrane region" description="Helical" evidence="2">
    <location>
        <begin position="196"/>
        <end position="220"/>
    </location>
</feature>
<feature type="transmembrane region" description="Helical" evidence="2">
    <location>
        <begin position="147"/>
        <end position="168"/>
    </location>
</feature>
<evidence type="ECO:0000313" key="4">
    <source>
        <dbReference type="Proteomes" id="UP000517712"/>
    </source>
</evidence>
<reference evidence="3 4" key="1">
    <citation type="submission" date="2020-08" db="EMBL/GenBank/DDBJ databases">
        <title>Sequencing the genomes of 1000 actinobacteria strains.</title>
        <authorList>
            <person name="Klenk H.-P."/>
        </authorList>
    </citation>
    <scope>NUCLEOTIDE SEQUENCE [LARGE SCALE GENOMIC DNA]</scope>
    <source>
        <strain evidence="3 4">DSM 24823</strain>
    </source>
</reference>
<dbReference type="Proteomes" id="UP000517712">
    <property type="component" value="Unassembled WGS sequence"/>
</dbReference>
<keyword evidence="2" id="KW-1133">Transmembrane helix</keyword>
<keyword evidence="2" id="KW-0812">Transmembrane</keyword>
<dbReference type="InterPro" id="IPR045931">
    <property type="entry name" value="DUF6350"/>
</dbReference>
<evidence type="ECO:0000256" key="2">
    <source>
        <dbReference type="SAM" id="Phobius"/>
    </source>
</evidence>
<sequence length="465" mass="47070">MQRLLVAILAAVDAAIAAAVGLAVLLAPLTLLWTLAFGVSADWGGLWPAAGTLWQFGHGVPIAIDLPDAVVSAVGIAPEAASFTLSLTPLAFLVFTLLFAGRSGARAARSGAWLLGAVAGIAAFALIAAGVALTARVDIAAVPLSTAIVYPALVYLLGVFSGAISTAWRHGDGGLVDRLHDRVDTWGRWSAVPGEVVRGTVVVAVALTGVAGLAVAIMVLARGGEVVALFETARVDATGAAVITLGQLAYLPTLLVWAIAWIAGPGFSVGAGTSVSPAGTQLGVVPGVPMLGLLPENSSMWMLIVVLLPVGAGALAGWMVHSRLAWQDAAGPVAPRAVIAGAIALCSAGVAAVASALASGSIGPGRMSDTGPHAGWAALAVGIEVLVGTAIMLIAPRHRDELAEERTDRWVAEMGASPTLDPAPHRQDAAADQYDTEPIDDHGLFATQPLEEPRPSGDGSTPTPR</sequence>
<dbReference type="AlphaFoldDB" id="A0A7W9CDH7"/>
<evidence type="ECO:0000256" key="1">
    <source>
        <dbReference type="SAM" id="MobiDB-lite"/>
    </source>
</evidence>
<feature type="transmembrane region" description="Helical" evidence="2">
    <location>
        <begin position="300"/>
        <end position="321"/>
    </location>
</feature>
<feature type="transmembrane region" description="Helical" evidence="2">
    <location>
        <begin position="80"/>
        <end position="100"/>
    </location>
</feature>
<organism evidence="3 4">
    <name type="scientific">Microbacterium ginsengiterrae</name>
    <dbReference type="NCBI Taxonomy" id="546115"/>
    <lineage>
        <taxon>Bacteria</taxon>
        <taxon>Bacillati</taxon>
        <taxon>Actinomycetota</taxon>
        <taxon>Actinomycetes</taxon>
        <taxon>Micrococcales</taxon>
        <taxon>Microbacteriaceae</taxon>
        <taxon>Microbacterium</taxon>
    </lineage>
</organism>